<dbReference type="InterPro" id="IPR018944">
    <property type="entry name" value="DNA_pol_lambd_fingers_domain"/>
</dbReference>
<dbReference type="PROSITE" id="PS50172">
    <property type="entry name" value="BRCT"/>
    <property type="match status" value="1"/>
</dbReference>
<dbReference type="InterPro" id="IPR022312">
    <property type="entry name" value="DNA_pol_X"/>
</dbReference>
<dbReference type="Gene3D" id="1.10.150.20">
    <property type="entry name" value="5' to 3' exonuclease, C-terminal subdomain"/>
    <property type="match status" value="1"/>
</dbReference>
<dbReference type="InterPro" id="IPR029398">
    <property type="entry name" value="PolB_thumb"/>
</dbReference>
<dbReference type="PANTHER" id="PTHR11276">
    <property type="entry name" value="DNA POLYMERASE TYPE-X FAMILY MEMBER"/>
    <property type="match status" value="1"/>
</dbReference>
<evidence type="ECO:0000313" key="15">
    <source>
        <dbReference type="EMBL" id="KAL0574084.1"/>
    </source>
</evidence>
<dbReference type="InterPro" id="IPR043519">
    <property type="entry name" value="NT_sf"/>
</dbReference>
<feature type="compositionally biased region" description="Basic residues" evidence="13">
    <location>
        <begin position="65"/>
        <end position="75"/>
    </location>
</feature>
<dbReference type="InterPro" id="IPR001357">
    <property type="entry name" value="BRCT_dom"/>
</dbReference>
<keyword evidence="16" id="KW-1185">Reference proteome</keyword>
<feature type="compositionally biased region" description="Basic and acidic residues" evidence="13">
    <location>
        <begin position="136"/>
        <end position="151"/>
    </location>
</feature>
<dbReference type="InterPro" id="IPR037160">
    <property type="entry name" value="DNA_Pol_thumb_sf"/>
</dbReference>
<keyword evidence="6" id="KW-0548">Nucleotidyltransferase</keyword>
<feature type="region of interest" description="Disordered" evidence="13">
    <location>
        <begin position="298"/>
        <end position="348"/>
    </location>
</feature>
<evidence type="ECO:0000256" key="4">
    <source>
        <dbReference type="ARBA" id="ARBA00022634"/>
    </source>
</evidence>
<dbReference type="InterPro" id="IPR028207">
    <property type="entry name" value="DNA_pol_B_palm_palm"/>
</dbReference>
<comment type="cofactor">
    <cofactor evidence="1">
        <name>Mn(2+)</name>
        <dbReference type="ChEBI" id="CHEBI:29035"/>
    </cofactor>
</comment>
<keyword evidence="4" id="KW-0237">DNA synthesis</keyword>
<dbReference type="Pfam" id="PF14791">
    <property type="entry name" value="DNA_pol_B_thumb"/>
    <property type="match status" value="1"/>
</dbReference>
<dbReference type="CDD" id="cd00141">
    <property type="entry name" value="NT_POLXc"/>
    <property type="match status" value="1"/>
</dbReference>
<dbReference type="CDD" id="cd00027">
    <property type="entry name" value="BRCT"/>
    <property type="match status" value="1"/>
</dbReference>
<keyword evidence="7" id="KW-0235">DNA replication</keyword>
<keyword evidence="10" id="KW-0234">DNA repair</keyword>
<evidence type="ECO:0000256" key="5">
    <source>
        <dbReference type="ARBA" id="ARBA00022679"/>
    </source>
</evidence>
<evidence type="ECO:0000256" key="12">
    <source>
        <dbReference type="ARBA" id="ARBA00049244"/>
    </source>
</evidence>
<evidence type="ECO:0000256" key="7">
    <source>
        <dbReference type="ARBA" id="ARBA00022705"/>
    </source>
</evidence>
<dbReference type="InterPro" id="IPR036420">
    <property type="entry name" value="BRCT_dom_sf"/>
</dbReference>
<dbReference type="PANTHER" id="PTHR11276:SF28">
    <property type="entry name" value="DNA POLYMERASE LAMBDA"/>
    <property type="match status" value="1"/>
</dbReference>
<dbReference type="Pfam" id="PF10391">
    <property type="entry name" value="DNA_pol_lambd_f"/>
    <property type="match status" value="1"/>
</dbReference>
<feature type="compositionally biased region" description="Low complexity" evidence="13">
    <location>
        <begin position="1"/>
        <end position="13"/>
    </location>
</feature>
<dbReference type="EMBL" id="JBAHYK010000432">
    <property type="protein sequence ID" value="KAL0574084.1"/>
    <property type="molecule type" value="Genomic_DNA"/>
</dbReference>
<evidence type="ECO:0000259" key="14">
    <source>
        <dbReference type="PROSITE" id="PS50172"/>
    </source>
</evidence>
<keyword evidence="5" id="KW-0808">Transferase</keyword>
<dbReference type="Gene3D" id="3.40.50.10190">
    <property type="entry name" value="BRCT domain"/>
    <property type="match status" value="1"/>
</dbReference>
<feature type="region of interest" description="Disordered" evidence="13">
    <location>
        <begin position="1"/>
        <end position="151"/>
    </location>
</feature>
<feature type="compositionally biased region" description="Polar residues" evidence="13">
    <location>
        <begin position="81"/>
        <end position="102"/>
    </location>
</feature>
<evidence type="ECO:0000256" key="2">
    <source>
        <dbReference type="ARBA" id="ARBA00012417"/>
    </source>
</evidence>
<feature type="domain" description="BRCT" evidence="14">
    <location>
        <begin position="218"/>
        <end position="271"/>
    </location>
</feature>
<dbReference type="PRINTS" id="PR00869">
    <property type="entry name" value="DNAPOLX"/>
</dbReference>
<dbReference type="SUPFAM" id="SSF81301">
    <property type="entry name" value="Nucleotidyltransferase"/>
    <property type="match status" value="1"/>
</dbReference>
<gene>
    <name evidence="15" type="ORF">V5O48_007869</name>
</gene>
<sequence>MRDVALSPLSLSSSKDDHDQAPVSSDIPTSPIEDPSAFPLDSSPPATVPLTAGPSLLSMVQGRIATHRAKRKHPKPLQVPQRPSSSEGVMATSSPVNQNSSPPLEKEKTTTRNLKSDIDSKSRSVKHQKTVLDTGHSSEDGQRPKKMRPAELRSLRKLPSEYAKIAIEQYAINQLEDKKKTRKEPQALKGACIFYWGNDFLNACETTKKRMWWILGRGGTLAATYDPAVVTHIVVDGRNNSGSLLKAIKLKSLKEIPDHIPCVTWDWALACKSSKDGQAVLADPFNYAAFSTRLPPVRGYSGPSSSSKSAGKRKAQEMVSKHDSEDEGDSQIEDFSNSNIQAPGKARLAAQSSAARNIKTLPKAASRLPLFFEPEKPVVDDPLAPFEAEARAEAQREQMLGRYGEYVDETDMEDDFSDTDTDEPPFKRTKGFTCDLPGVNRNACPNQDVIAKLQELHDLHAAQPGSEQFWRKFTYTKVIRALKNHPKRIRTIAEARKLEGVGVKTAIKIMEIIETGELRRIKHETTESVQVTRVFQGIYGVGQATALKWYANGCRTLEDLKKGKGGVRLSMAQSIGLKYYNDINERMPRAEAGEIFDLIKPIALSIDPDLFVEIMGSYRRGKADCGDIDILITRRTNDGRTHEGVLSRLLKKLHDADILTEDLALPEDPDDLEAIYRGLCHLPGRKGSKQRRIDFLTVPWKNRGAALLYYTGDDIFNRSMRLKANKMGYSLNQRGLYEGVVRDVQQRSLKTNKGTILASETEQEIFNILGVPWQEPHERVRPT</sequence>
<dbReference type="Gene3D" id="3.30.460.10">
    <property type="entry name" value="Beta Polymerase, domain 2"/>
    <property type="match status" value="1"/>
</dbReference>
<dbReference type="Proteomes" id="UP001465976">
    <property type="component" value="Unassembled WGS sequence"/>
</dbReference>
<dbReference type="InterPro" id="IPR002008">
    <property type="entry name" value="DNA_pol_X_beta-like"/>
</dbReference>
<dbReference type="SUPFAM" id="SSF52113">
    <property type="entry name" value="BRCT domain"/>
    <property type="match status" value="1"/>
</dbReference>
<accession>A0ABR3FFL7</accession>
<evidence type="ECO:0000256" key="6">
    <source>
        <dbReference type="ARBA" id="ARBA00022695"/>
    </source>
</evidence>
<protein>
    <recommendedName>
        <fullName evidence="3">DNA polymerase lambda</fullName>
        <ecNumber evidence="2">2.7.7.7</ecNumber>
    </recommendedName>
</protein>
<keyword evidence="9" id="KW-0239">DNA-directed DNA polymerase</keyword>
<organism evidence="15 16">
    <name type="scientific">Marasmius crinis-equi</name>
    <dbReference type="NCBI Taxonomy" id="585013"/>
    <lineage>
        <taxon>Eukaryota</taxon>
        <taxon>Fungi</taxon>
        <taxon>Dikarya</taxon>
        <taxon>Basidiomycota</taxon>
        <taxon>Agaricomycotina</taxon>
        <taxon>Agaricomycetes</taxon>
        <taxon>Agaricomycetidae</taxon>
        <taxon>Agaricales</taxon>
        <taxon>Marasmiineae</taxon>
        <taxon>Marasmiaceae</taxon>
        <taxon>Marasmius</taxon>
    </lineage>
</organism>
<dbReference type="SMART" id="SM00483">
    <property type="entry name" value="POLXc"/>
    <property type="match status" value="1"/>
</dbReference>
<dbReference type="SUPFAM" id="SSF47802">
    <property type="entry name" value="DNA polymerase beta, N-terminal domain-like"/>
    <property type="match status" value="1"/>
</dbReference>
<dbReference type="PRINTS" id="PR00870">
    <property type="entry name" value="DNAPOLXBETA"/>
</dbReference>
<feature type="compositionally biased region" description="Basic and acidic residues" evidence="13">
    <location>
        <begin position="104"/>
        <end position="122"/>
    </location>
</feature>
<keyword evidence="11" id="KW-0456">Lyase</keyword>
<evidence type="ECO:0000256" key="9">
    <source>
        <dbReference type="ARBA" id="ARBA00022932"/>
    </source>
</evidence>
<evidence type="ECO:0000313" key="16">
    <source>
        <dbReference type="Proteomes" id="UP001465976"/>
    </source>
</evidence>
<dbReference type="Pfam" id="PF14716">
    <property type="entry name" value="HHH_8"/>
    <property type="match status" value="1"/>
</dbReference>
<feature type="compositionally biased region" description="Basic and acidic residues" evidence="13">
    <location>
        <begin position="314"/>
        <end position="324"/>
    </location>
</feature>
<evidence type="ECO:0000256" key="3">
    <source>
        <dbReference type="ARBA" id="ARBA00016513"/>
    </source>
</evidence>
<keyword evidence="8" id="KW-0227">DNA damage</keyword>
<dbReference type="Gene3D" id="1.10.150.110">
    <property type="entry name" value="DNA polymerase beta, N-terminal domain-like"/>
    <property type="match status" value="1"/>
</dbReference>
<feature type="compositionally biased region" description="Low complexity" evidence="13">
    <location>
        <begin position="298"/>
        <end position="309"/>
    </location>
</feature>
<proteinExistence type="predicted"/>
<dbReference type="InterPro" id="IPR002054">
    <property type="entry name" value="DNA-dir_DNA_pol_X"/>
</dbReference>
<dbReference type="SUPFAM" id="SSF81585">
    <property type="entry name" value="PsbU/PolX domain-like"/>
    <property type="match status" value="1"/>
</dbReference>
<dbReference type="Pfam" id="PF14792">
    <property type="entry name" value="DNA_pol_B_palm"/>
    <property type="match status" value="1"/>
</dbReference>
<evidence type="ECO:0000256" key="11">
    <source>
        <dbReference type="ARBA" id="ARBA00023239"/>
    </source>
</evidence>
<dbReference type="EC" id="2.7.7.7" evidence="2"/>
<name>A0ABR3FFL7_9AGAR</name>
<dbReference type="InterPro" id="IPR027421">
    <property type="entry name" value="DNA_pol_lamdba_lyase_dom_sf"/>
</dbReference>
<evidence type="ECO:0000256" key="10">
    <source>
        <dbReference type="ARBA" id="ARBA00023204"/>
    </source>
</evidence>
<evidence type="ECO:0000256" key="1">
    <source>
        <dbReference type="ARBA" id="ARBA00001936"/>
    </source>
</evidence>
<comment type="caution">
    <text evidence="15">The sequence shown here is derived from an EMBL/GenBank/DDBJ whole genome shotgun (WGS) entry which is preliminary data.</text>
</comment>
<evidence type="ECO:0000256" key="8">
    <source>
        <dbReference type="ARBA" id="ARBA00022763"/>
    </source>
</evidence>
<dbReference type="InterPro" id="IPR010996">
    <property type="entry name" value="HHH_MUS81"/>
</dbReference>
<dbReference type="Gene3D" id="3.30.210.10">
    <property type="entry name" value="DNA polymerase, thumb domain"/>
    <property type="match status" value="1"/>
</dbReference>
<evidence type="ECO:0000256" key="13">
    <source>
        <dbReference type="SAM" id="MobiDB-lite"/>
    </source>
</evidence>
<comment type="catalytic activity">
    <reaction evidence="12">
        <text>DNA(n) + a 2'-deoxyribonucleoside 5'-triphosphate = DNA(n+1) + diphosphate</text>
        <dbReference type="Rhea" id="RHEA:22508"/>
        <dbReference type="Rhea" id="RHEA-COMP:17339"/>
        <dbReference type="Rhea" id="RHEA-COMP:17340"/>
        <dbReference type="ChEBI" id="CHEBI:33019"/>
        <dbReference type="ChEBI" id="CHEBI:61560"/>
        <dbReference type="ChEBI" id="CHEBI:173112"/>
        <dbReference type="EC" id="2.7.7.7"/>
    </reaction>
</comment>
<reference evidence="15 16" key="1">
    <citation type="submission" date="2024-02" db="EMBL/GenBank/DDBJ databases">
        <title>A draft genome for the cacao thread blight pathogen Marasmius crinis-equi.</title>
        <authorList>
            <person name="Cohen S.P."/>
            <person name="Baruah I.K."/>
            <person name="Amoako-Attah I."/>
            <person name="Bukari Y."/>
            <person name="Meinhardt L.W."/>
            <person name="Bailey B.A."/>
        </authorList>
    </citation>
    <scope>NUCLEOTIDE SEQUENCE [LARGE SCALE GENOMIC DNA]</scope>
    <source>
        <strain evidence="15 16">GH-76</strain>
    </source>
</reference>